<gene>
    <name evidence="2" type="ORF">CWD77_12030</name>
</gene>
<protein>
    <submittedName>
        <fullName evidence="2">Uncharacterized protein</fullName>
    </submittedName>
</protein>
<keyword evidence="3" id="KW-1185">Reference proteome</keyword>
<feature type="signal peptide" evidence="1">
    <location>
        <begin position="1"/>
        <end position="26"/>
    </location>
</feature>
<feature type="chain" id="PRO_5014968339" evidence="1">
    <location>
        <begin position="27"/>
        <end position="159"/>
    </location>
</feature>
<organism evidence="2 3">
    <name type="scientific">Rhodohalobacter barkolensis</name>
    <dbReference type="NCBI Taxonomy" id="2053187"/>
    <lineage>
        <taxon>Bacteria</taxon>
        <taxon>Pseudomonadati</taxon>
        <taxon>Balneolota</taxon>
        <taxon>Balneolia</taxon>
        <taxon>Balneolales</taxon>
        <taxon>Balneolaceae</taxon>
        <taxon>Rhodohalobacter</taxon>
    </lineage>
</organism>
<dbReference type="EMBL" id="PISP01000003">
    <property type="protein sequence ID" value="PKD43331.1"/>
    <property type="molecule type" value="Genomic_DNA"/>
</dbReference>
<evidence type="ECO:0000256" key="1">
    <source>
        <dbReference type="SAM" id="SignalP"/>
    </source>
</evidence>
<reference evidence="2 3" key="1">
    <citation type="submission" date="2017-11" db="EMBL/GenBank/DDBJ databases">
        <title>Rhodohalobacter 15182 sp. nov., isolated from a salt lake.</title>
        <authorList>
            <person name="Han S."/>
        </authorList>
    </citation>
    <scope>NUCLEOTIDE SEQUENCE [LARGE SCALE GENOMIC DNA]</scope>
    <source>
        <strain evidence="2 3">15182</strain>
    </source>
</reference>
<dbReference type="RefSeq" id="WP_101073806.1">
    <property type="nucleotide sequence ID" value="NZ_PISP01000003.1"/>
</dbReference>
<sequence>MKSIKLLLIIMALLPLAMACSNSTSADDIEEELTEDEPNGLAVRIVNTGDSKMEVETGGSTIVYFCYEDECEDDAGYFSYAEVNTGAEMMFDTSLPEKVAVGVYVGFEVTRGSGHFEIVSGVSYRDDDDWAEFDEVDVLYTSGTLSSGDKADYTYGNME</sequence>
<keyword evidence="1" id="KW-0732">Signal</keyword>
<dbReference type="AlphaFoldDB" id="A0A2N0VGL7"/>
<proteinExistence type="predicted"/>
<dbReference type="Proteomes" id="UP000233398">
    <property type="component" value="Unassembled WGS sequence"/>
</dbReference>
<evidence type="ECO:0000313" key="2">
    <source>
        <dbReference type="EMBL" id="PKD43331.1"/>
    </source>
</evidence>
<dbReference type="OrthoDB" id="1524578at2"/>
<evidence type="ECO:0000313" key="3">
    <source>
        <dbReference type="Proteomes" id="UP000233398"/>
    </source>
</evidence>
<comment type="caution">
    <text evidence="2">The sequence shown here is derived from an EMBL/GenBank/DDBJ whole genome shotgun (WGS) entry which is preliminary data.</text>
</comment>
<dbReference type="PROSITE" id="PS51257">
    <property type="entry name" value="PROKAR_LIPOPROTEIN"/>
    <property type="match status" value="1"/>
</dbReference>
<name>A0A2N0VGL7_9BACT</name>
<accession>A0A2N0VGL7</accession>